<comment type="pathway">
    <text evidence="9">Carbohydrate biosynthesis; D-glycero-D-manno-heptose 7-phosphate biosynthesis; D-glycero-alpha-D-manno-heptose 7-phosphate and D-glycero-beta-D-manno-heptose 7-phosphate from sedoheptulose 7-phosphate: step 1/1.</text>
</comment>
<comment type="subcellular location">
    <subcellularLocation>
        <location evidence="2 9">Cytoplasm</location>
    </subcellularLocation>
</comment>
<dbReference type="GO" id="GO:0008270">
    <property type="term" value="F:zinc ion binding"/>
    <property type="evidence" value="ECO:0007669"/>
    <property type="project" value="UniProtKB-UniRule"/>
</dbReference>
<comment type="miscellaneous">
    <text evidence="9">The reaction produces a racemic mixture of D-glycero-alpha-D-manno-heptose 7-phosphate and D-glycero-beta-D-manno-heptose 7-phosphate.</text>
</comment>
<dbReference type="InterPro" id="IPR046348">
    <property type="entry name" value="SIS_dom_sf"/>
</dbReference>
<dbReference type="HAMAP" id="MF_00067">
    <property type="entry name" value="GmhA"/>
    <property type="match status" value="1"/>
</dbReference>
<dbReference type="UniPathway" id="UPA00041">
    <property type="reaction ID" value="UER00436"/>
</dbReference>
<evidence type="ECO:0000256" key="5">
    <source>
        <dbReference type="ARBA" id="ARBA00022723"/>
    </source>
</evidence>
<evidence type="ECO:0000313" key="11">
    <source>
        <dbReference type="EMBL" id="TRO82737.1"/>
    </source>
</evidence>
<sequence>MRLQEIKGHFANSVRALEQAAEELSETIDYCCTVMAEALQNGNKILIMGNGGSAADAQHFAAELVGRFLLERKALPAIALSTDTSILTAVGNDYGFDEVFNRQVAALAKPGDVVVGISTSGNSPNVLKALRTAHEIGARTVGLLGKDGGAIGGEVEVNLTVRVSGTPFVQEAHAAIIHILCDQIEKRLFPAGTLNV</sequence>
<dbReference type="AlphaFoldDB" id="A0A550JHP6"/>
<keyword evidence="7 9" id="KW-0413">Isomerase</keyword>
<protein>
    <recommendedName>
        <fullName evidence="9">Phosphoheptose isomerase</fullName>
        <ecNumber evidence="9">5.3.1.28</ecNumber>
    </recommendedName>
    <alternativeName>
        <fullName evidence="9">Sedoheptulose 7-phosphate isomerase</fullName>
    </alternativeName>
</protein>
<keyword evidence="4 9" id="KW-0963">Cytoplasm</keyword>
<keyword evidence="5 9" id="KW-0479">Metal-binding</keyword>
<organism evidence="11 12">
    <name type="scientific">Trichloromonas acetexigens</name>
    <dbReference type="NCBI Taxonomy" id="38815"/>
    <lineage>
        <taxon>Bacteria</taxon>
        <taxon>Pseudomonadati</taxon>
        <taxon>Thermodesulfobacteriota</taxon>
        <taxon>Desulfuromonadia</taxon>
        <taxon>Desulfuromonadales</taxon>
        <taxon>Trichloromonadaceae</taxon>
        <taxon>Trichloromonas</taxon>
    </lineage>
</organism>
<accession>A0A550JHP6</accession>
<evidence type="ECO:0000256" key="6">
    <source>
        <dbReference type="ARBA" id="ARBA00022833"/>
    </source>
</evidence>
<feature type="binding site" evidence="9">
    <location>
        <begin position="92"/>
        <end position="93"/>
    </location>
    <ligand>
        <name>substrate</name>
    </ligand>
</feature>
<dbReference type="GO" id="GO:0005975">
    <property type="term" value="P:carbohydrate metabolic process"/>
    <property type="evidence" value="ECO:0007669"/>
    <property type="project" value="UniProtKB-UniRule"/>
</dbReference>
<dbReference type="InterPro" id="IPR004515">
    <property type="entry name" value="Phosphoheptose_Isoase"/>
</dbReference>
<feature type="binding site" evidence="9">
    <location>
        <begin position="118"/>
        <end position="120"/>
    </location>
    <ligand>
        <name>substrate</name>
    </ligand>
</feature>
<dbReference type="Gene3D" id="3.40.50.10490">
    <property type="entry name" value="Glucose-6-phosphate isomerase like protein, domain 1"/>
    <property type="match status" value="1"/>
</dbReference>
<dbReference type="EC" id="5.3.1.28" evidence="9"/>
<dbReference type="InterPro" id="IPR050099">
    <property type="entry name" value="SIS_GmhA/DiaA_subfam"/>
</dbReference>
<evidence type="ECO:0000256" key="9">
    <source>
        <dbReference type="HAMAP-Rule" id="MF_00067"/>
    </source>
</evidence>
<feature type="binding site" evidence="9">
    <location>
        <position position="63"/>
    </location>
    <ligand>
        <name>substrate</name>
    </ligand>
</feature>
<comment type="catalytic activity">
    <reaction evidence="1 9">
        <text>2 D-sedoheptulose 7-phosphate = D-glycero-alpha-D-manno-heptose 7-phosphate + D-glycero-beta-D-manno-heptose 7-phosphate</text>
        <dbReference type="Rhea" id="RHEA:27489"/>
        <dbReference type="ChEBI" id="CHEBI:57483"/>
        <dbReference type="ChEBI" id="CHEBI:60203"/>
        <dbReference type="ChEBI" id="CHEBI:60204"/>
        <dbReference type="EC" id="5.3.1.28"/>
    </reaction>
</comment>
<feature type="binding site" evidence="9">
    <location>
        <position position="123"/>
    </location>
    <ligand>
        <name>substrate</name>
    </ligand>
</feature>
<dbReference type="EMBL" id="VJVV01000003">
    <property type="protein sequence ID" value="TRO82737.1"/>
    <property type="molecule type" value="Genomic_DNA"/>
</dbReference>
<dbReference type="PANTHER" id="PTHR30390:SF6">
    <property type="entry name" value="DNAA INITIATOR-ASSOCIATING PROTEIN DIAA"/>
    <property type="match status" value="1"/>
</dbReference>
<feature type="binding site" evidence="9">
    <location>
        <position position="170"/>
    </location>
    <ligand>
        <name>Zn(2+)</name>
        <dbReference type="ChEBI" id="CHEBI:29105"/>
    </ligand>
</feature>
<evidence type="ECO:0000259" key="10">
    <source>
        <dbReference type="PROSITE" id="PS51464"/>
    </source>
</evidence>
<comment type="similarity">
    <text evidence="3 9">Belongs to the SIS family. GmhA subfamily.</text>
</comment>
<evidence type="ECO:0000256" key="8">
    <source>
        <dbReference type="ARBA" id="ARBA00023277"/>
    </source>
</evidence>
<dbReference type="PANTHER" id="PTHR30390">
    <property type="entry name" value="SEDOHEPTULOSE 7-PHOSPHATE ISOMERASE / DNAA INITIATOR-ASSOCIATING FACTOR FOR REPLICATION INITIATION"/>
    <property type="match status" value="1"/>
</dbReference>
<feature type="domain" description="SIS" evidence="10">
    <location>
        <begin position="35"/>
        <end position="190"/>
    </location>
</feature>
<evidence type="ECO:0000256" key="4">
    <source>
        <dbReference type="ARBA" id="ARBA00022490"/>
    </source>
</evidence>
<dbReference type="SUPFAM" id="SSF53697">
    <property type="entry name" value="SIS domain"/>
    <property type="match status" value="1"/>
</dbReference>
<dbReference type="PROSITE" id="PS51464">
    <property type="entry name" value="SIS"/>
    <property type="match status" value="1"/>
</dbReference>
<dbReference type="Pfam" id="PF13580">
    <property type="entry name" value="SIS_2"/>
    <property type="match status" value="1"/>
</dbReference>
<proteinExistence type="inferred from homology"/>
<keyword evidence="8 9" id="KW-0119">Carbohydrate metabolism</keyword>
<dbReference type="GO" id="GO:0008968">
    <property type="term" value="F:D-sedoheptulose 7-phosphate isomerase activity"/>
    <property type="evidence" value="ECO:0007669"/>
    <property type="project" value="UniProtKB-UniRule"/>
</dbReference>
<dbReference type="GO" id="GO:0005737">
    <property type="term" value="C:cytoplasm"/>
    <property type="evidence" value="ECO:0007669"/>
    <property type="project" value="UniProtKB-SubCell"/>
</dbReference>
<evidence type="ECO:0000256" key="3">
    <source>
        <dbReference type="ARBA" id="ARBA00009894"/>
    </source>
</evidence>
<keyword evidence="6 9" id="KW-0862">Zinc</keyword>
<feature type="binding site" evidence="9">
    <location>
        <position position="63"/>
    </location>
    <ligand>
        <name>Zn(2+)</name>
        <dbReference type="ChEBI" id="CHEBI:29105"/>
    </ligand>
</feature>
<dbReference type="OrthoDB" id="9810929at2"/>
<dbReference type="RefSeq" id="WP_092056994.1">
    <property type="nucleotide sequence ID" value="NZ_FOJJ01000023.1"/>
</dbReference>
<dbReference type="GO" id="GO:0097367">
    <property type="term" value="F:carbohydrate derivative binding"/>
    <property type="evidence" value="ECO:0007669"/>
    <property type="project" value="InterPro"/>
</dbReference>
<comment type="function">
    <text evidence="9">Catalyzes the isomerization of sedoheptulose 7-phosphate in D-glycero-D-manno-heptose 7-phosphate.</text>
</comment>
<feature type="binding site" evidence="9">
    <location>
        <position position="59"/>
    </location>
    <ligand>
        <name>Zn(2+)</name>
        <dbReference type="ChEBI" id="CHEBI:29105"/>
    </ligand>
</feature>
<evidence type="ECO:0000256" key="2">
    <source>
        <dbReference type="ARBA" id="ARBA00004496"/>
    </source>
</evidence>
<dbReference type="GO" id="GO:2001061">
    <property type="term" value="P:D-glycero-D-manno-heptose 7-phosphate biosynthetic process"/>
    <property type="evidence" value="ECO:0007669"/>
    <property type="project" value="UniProtKB-UniPathway"/>
</dbReference>
<keyword evidence="12" id="KW-1185">Reference proteome</keyword>
<evidence type="ECO:0000256" key="1">
    <source>
        <dbReference type="ARBA" id="ARBA00000348"/>
    </source>
</evidence>
<dbReference type="Proteomes" id="UP000317155">
    <property type="component" value="Unassembled WGS sequence"/>
</dbReference>
<feature type="binding site" evidence="9">
    <location>
        <begin position="50"/>
        <end position="52"/>
    </location>
    <ligand>
        <name>substrate</name>
    </ligand>
</feature>
<dbReference type="CDD" id="cd05006">
    <property type="entry name" value="SIS_GmhA"/>
    <property type="match status" value="1"/>
</dbReference>
<evidence type="ECO:0000256" key="7">
    <source>
        <dbReference type="ARBA" id="ARBA00023235"/>
    </source>
</evidence>
<gene>
    <name evidence="9" type="primary">gmhA</name>
    <name evidence="11" type="ORF">FL622_06045</name>
</gene>
<evidence type="ECO:0000313" key="12">
    <source>
        <dbReference type="Proteomes" id="UP000317155"/>
    </source>
</evidence>
<feature type="binding site" evidence="9">
    <location>
        <position position="170"/>
    </location>
    <ligand>
        <name>substrate</name>
    </ligand>
</feature>
<reference evidence="11 12" key="1">
    <citation type="submission" date="2019-07" db="EMBL/GenBank/DDBJ databases">
        <title>Insights of Desulfuromonas acetexigens electromicrobiology.</title>
        <authorList>
            <person name="Katuri K."/>
            <person name="Sapireddy V."/>
            <person name="Shaw D.R."/>
            <person name="Saikaly P."/>
        </authorList>
    </citation>
    <scope>NUCLEOTIDE SEQUENCE [LARGE SCALE GENOMIC DNA]</scope>
    <source>
        <strain evidence="11 12">2873</strain>
    </source>
</reference>
<name>A0A550JHP6_9BACT</name>
<comment type="cofactor">
    <cofactor evidence="9">
        <name>Zn(2+)</name>
        <dbReference type="ChEBI" id="CHEBI:29105"/>
    </cofactor>
    <text evidence="9">Binds 1 zinc ion per subunit.</text>
</comment>
<comment type="caution">
    <text evidence="11">The sequence shown here is derived from an EMBL/GenBank/DDBJ whole genome shotgun (WGS) entry which is preliminary data.</text>
</comment>
<feature type="binding site" evidence="9">
    <location>
        <position position="178"/>
    </location>
    <ligand>
        <name>Zn(2+)</name>
        <dbReference type="ChEBI" id="CHEBI:29105"/>
    </ligand>
</feature>
<dbReference type="InterPro" id="IPR001347">
    <property type="entry name" value="SIS_dom"/>
</dbReference>
<dbReference type="InterPro" id="IPR035461">
    <property type="entry name" value="GmhA/DiaA"/>
</dbReference>